<dbReference type="Gene3D" id="3.40.640.10">
    <property type="entry name" value="Type I PLP-dependent aspartate aminotransferase-like (Major domain)"/>
    <property type="match status" value="1"/>
</dbReference>
<keyword evidence="2" id="KW-0808">Transferase</keyword>
<dbReference type="GO" id="GO:0030170">
    <property type="term" value="F:pyridoxal phosphate binding"/>
    <property type="evidence" value="ECO:0007669"/>
    <property type="project" value="InterPro"/>
</dbReference>
<dbReference type="GO" id="GO:0008483">
    <property type="term" value="F:transaminase activity"/>
    <property type="evidence" value="ECO:0007669"/>
    <property type="project" value="UniProtKB-KW"/>
</dbReference>
<dbReference type="InterPro" id="IPR015424">
    <property type="entry name" value="PyrdxlP-dep_Trfase"/>
</dbReference>
<sequence length="380" mass="42761">MVLEEGFGVEEFTHKYETKVDYNLAEACCYSLSLNDVYKLTGEKFEINNDSRFTYGAIDGTDNLRGLVADLYSDEKVKFTKDNVLITNGGIGANFLVYYTLFGKGDHVICVSPTYQQLFSVPKMFGADVELLRLQKENGFVPSVEQFKKLIKPNTKAFILNNPNNPIGSVMETDLLEEITKVAQEHGITIISDEVYRPLFHSSDRVPKSVAQLSFDGISTGSMSKAFAFAGVRLGWIVSQNTDFLKAARSKRHYNIISISMIDDQISQYVLQNKKKILQKNKQLCLKNLDYLSQWVKINEKVEFLDFPKGGSVCLIKIDGISDTQKFATWLAENKSFLVVPGETFQCPGTLRLGYANSEDDVAKGLEILSKSIDEYKEEK</sequence>
<dbReference type="InterPro" id="IPR015421">
    <property type="entry name" value="PyrdxlP-dep_Trfase_major"/>
</dbReference>
<evidence type="ECO:0000313" key="3">
    <source>
        <dbReference type="Proteomes" id="UP000095728"/>
    </source>
</evidence>
<dbReference type="Proteomes" id="UP000095728">
    <property type="component" value="Unassembled WGS sequence"/>
</dbReference>
<comment type="caution">
    <text evidence="2">The sequence shown here is derived from an EMBL/GenBank/DDBJ whole genome shotgun (WGS) entry which is preliminary data.</text>
</comment>
<dbReference type="CDD" id="cd00609">
    <property type="entry name" value="AAT_like"/>
    <property type="match status" value="1"/>
</dbReference>
<gene>
    <name evidence="2" type="ORF">AWRI3579_g2880</name>
</gene>
<organism evidence="2 3">
    <name type="scientific">Hanseniaspora osmophila</name>
    <dbReference type="NCBI Taxonomy" id="56408"/>
    <lineage>
        <taxon>Eukaryota</taxon>
        <taxon>Fungi</taxon>
        <taxon>Dikarya</taxon>
        <taxon>Ascomycota</taxon>
        <taxon>Saccharomycotina</taxon>
        <taxon>Saccharomycetes</taxon>
        <taxon>Saccharomycodales</taxon>
        <taxon>Saccharomycodaceae</taxon>
        <taxon>Hanseniaspora</taxon>
    </lineage>
</organism>
<proteinExistence type="predicted"/>
<dbReference type="PANTHER" id="PTHR43510">
    <property type="entry name" value="AMINOTRANSFERASE FUNCTION, HYPOTHETICAL (EUROFUNG)"/>
    <property type="match status" value="1"/>
</dbReference>
<dbReference type="InParanoid" id="A0A1E5RBL7"/>
<evidence type="ECO:0000259" key="1">
    <source>
        <dbReference type="Pfam" id="PF00155"/>
    </source>
</evidence>
<feature type="domain" description="Aminotransferase class I/classII large" evidence="1">
    <location>
        <begin position="48"/>
        <end position="363"/>
    </location>
</feature>
<dbReference type="STRING" id="56408.A0A1E5RBL7"/>
<dbReference type="InterPro" id="IPR004839">
    <property type="entry name" value="Aminotransferase_I/II_large"/>
</dbReference>
<name>A0A1E5RBL7_9ASCO</name>
<dbReference type="InterPro" id="IPR015422">
    <property type="entry name" value="PyrdxlP-dep_Trfase_small"/>
</dbReference>
<dbReference type="PANTHER" id="PTHR43510:SF1">
    <property type="entry name" value="AMINOTRANSFERASE FUNCTION, HYPOTHETICAL (EUROFUNG)"/>
    <property type="match status" value="1"/>
</dbReference>
<protein>
    <submittedName>
        <fullName evidence="2">Aspartate aminotransferase</fullName>
    </submittedName>
</protein>
<evidence type="ECO:0000313" key="2">
    <source>
        <dbReference type="EMBL" id="OEJ84294.1"/>
    </source>
</evidence>
<dbReference type="EMBL" id="LPNM01000008">
    <property type="protein sequence ID" value="OEJ84294.1"/>
    <property type="molecule type" value="Genomic_DNA"/>
</dbReference>
<dbReference type="SUPFAM" id="SSF53383">
    <property type="entry name" value="PLP-dependent transferases"/>
    <property type="match status" value="1"/>
</dbReference>
<keyword evidence="2" id="KW-0032">Aminotransferase</keyword>
<dbReference type="OrthoDB" id="7042322at2759"/>
<dbReference type="AlphaFoldDB" id="A0A1E5RBL7"/>
<accession>A0A1E5RBL7</accession>
<keyword evidence="3" id="KW-1185">Reference proteome</keyword>
<dbReference type="Gene3D" id="3.90.1150.10">
    <property type="entry name" value="Aspartate Aminotransferase, domain 1"/>
    <property type="match status" value="1"/>
</dbReference>
<dbReference type="Pfam" id="PF00155">
    <property type="entry name" value="Aminotran_1_2"/>
    <property type="match status" value="1"/>
</dbReference>
<reference evidence="3" key="1">
    <citation type="journal article" date="2016" name="Genome Announc.">
        <title>Genome sequences of three species of Hanseniaspora isolated from spontaneous wine fermentations.</title>
        <authorList>
            <person name="Sternes P.R."/>
            <person name="Lee D."/>
            <person name="Kutyna D.R."/>
            <person name="Borneman A.R."/>
        </authorList>
    </citation>
    <scope>NUCLEOTIDE SEQUENCE [LARGE SCALE GENOMIC DNA]</scope>
    <source>
        <strain evidence="3">AWRI3579</strain>
    </source>
</reference>